<dbReference type="GO" id="GO:0032993">
    <property type="term" value="C:protein-DNA complex"/>
    <property type="evidence" value="ECO:0007669"/>
    <property type="project" value="TreeGrafter"/>
</dbReference>
<dbReference type="PANTHER" id="PTHR48111:SF73">
    <property type="entry name" value="ALKALINE PHOSPHATASE SYNTHESIS TRANSCRIPTIONAL REGULATORY PROTEIN PHOP"/>
    <property type="match status" value="1"/>
</dbReference>
<evidence type="ECO:0000259" key="9">
    <source>
        <dbReference type="PROSITE" id="PS51755"/>
    </source>
</evidence>
<dbReference type="AlphaFoldDB" id="A0A1M6UIY9"/>
<dbReference type="STRING" id="1121950.SAMN02745243_03517"/>
<evidence type="ECO:0000256" key="6">
    <source>
        <dbReference type="PROSITE-ProRule" id="PRU00169"/>
    </source>
</evidence>
<keyword evidence="3 7" id="KW-0238">DNA-binding</keyword>
<dbReference type="InterPro" id="IPR001789">
    <property type="entry name" value="Sig_transdc_resp-reg_receiver"/>
</dbReference>
<evidence type="ECO:0000256" key="5">
    <source>
        <dbReference type="ARBA" id="ARBA00024867"/>
    </source>
</evidence>
<dbReference type="SMART" id="SM00448">
    <property type="entry name" value="REC"/>
    <property type="match status" value="1"/>
</dbReference>
<dbReference type="RefSeq" id="WP_073112835.1">
    <property type="nucleotide sequence ID" value="NZ_FQZY01000073.1"/>
</dbReference>
<evidence type="ECO:0000256" key="3">
    <source>
        <dbReference type="ARBA" id="ARBA00023125"/>
    </source>
</evidence>
<dbReference type="PROSITE" id="PS51755">
    <property type="entry name" value="OMPR_PHOB"/>
    <property type="match status" value="1"/>
</dbReference>
<evidence type="ECO:0000259" key="8">
    <source>
        <dbReference type="PROSITE" id="PS50110"/>
    </source>
</evidence>
<evidence type="ECO:0000313" key="10">
    <source>
        <dbReference type="EMBL" id="SHK69139.1"/>
    </source>
</evidence>
<evidence type="ECO:0000256" key="2">
    <source>
        <dbReference type="ARBA" id="ARBA00023015"/>
    </source>
</evidence>
<dbReference type="InterPro" id="IPR036388">
    <property type="entry name" value="WH-like_DNA-bd_sf"/>
</dbReference>
<dbReference type="InterPro" id="IPR001867">
    <property type="entry name" value="OmpR/PhoB-type_DNA-bd"/>
</dbReference>
<feature type="modified residue" description="4-aspartylphosphate" evidence="6">
    <location>
        <position position="52"/>
    </location>
</feature>
<dbReference type="GO" id="GO:0000156">
    <property type="term" value="F:phosphorelay response regulator activity"/>
    <property type="evidence" value="ECO:0007669"/>
    <property type="project" value="TreeGrafter"/>
</dbReference>
<name>A0A1M6UIY9_9FIRM</name>
<comment type="function">
    <text evidence="5">May play the central regulatory role in sporulation. It may be an element of the effector pathway responsible for the activation of sporulation genes in response to nutritional stress. Spo0A may act in concert with spo0H (a sigma factor) to control the expression of some genes that are critical to the sporulation process.</text>
</comment>
<dbReference type="CDD" id="cd00383">
    <property type="entry name" value="trans_reg_C"/>
    <property type="match status" value="1"/>
</dbReference>
<sequence>MEHILIVEDDRELNQGLTYTLTKSGYFVLSAYSLKEAKEQIEQGAVELILLDVNLPDGEGFALCEWMQETYQTQERHRIPVLFLSARDLEEDVLKGYEAGALDYITKPFSMKILQKKIEIALQKTRTSRKHKYEDEFLSVDFDAFRTKIAGKECALTPTEYRLLRLFIENRAQLLTYSVMLDKLWDCNGAFIDKHALAVNVNRLRKKIEDEEHQYISNVYGMGYQWLR</sequence>
<evidence type="ECO:0000256" key="4">
    <source>
        <dbReference type="ARBA" id="ARBA00023163"/>
    </source>
</evidence>
<dbReference type="SUPFAM" id="SSF52172">
    <property type="entry name" value="CheY-like"/>
    <property type="match status" value="1"/>
</dbReference>
<proteinExistence type="predicted"/>
<dbReference type="OrthoDB" id="9779174at2"/>
<evidence type="ECO:0000313" key="11">
    <source>
        <dbReference type="Proteomes" id="UP000184301"/>
    </source>
</evidence>
<evidence type="ECO:0000256" key="7">
    <source>
        <dbReference type="PROSITE-ProRule" id="PRU01091"/>
    </source>
</evidence>
<dbReference type="Gene3D" id="1.10.10.10">
    <property type="entry name" value="Winged helix-like DNA-binding domain superfamily/Winged helix DNA-binding domain"/>
    <property type="match status" value="1"/>
</dbReference>
<feature type="domain" description="Response regulatory" evidence="8">
    <location>
        <begin position="3"/>
        <end position="122"/>
    </location>
</feature>
<dbReference type="PROSITE" id="PS50110">
    <property type="entry name" value="RESPONSE_REGULATORY"/>
    <property type="match status" value="1"/>
</dbReference>
<dbReference type="InterPro" id="IPR039420">
    <property type="entry name" value="WalR-like"/>
</dbReference>
<dbReference type="SMART" id="SM00862">
    <property type="entry name" value="Trans_reg_C"/>
    <property type="match status" value="1"/>
</dbReference>
<accession>A0A1M6UIY9</accession>
<dbReference type="Gene3D" id="3.40.50.2300">
    <property type="match status" value="1"/>
</dbReference>
<keyword evidence="4" id="KW-0804">Transcription</keyword>
<gene>
    <name evidence="10" type="ORF">SAMN02745243_03517</name>
</gene>
<organism evidence="10 11">
    <name type="scientific">Hespellia stercorisuis DSM 15480</name>
    <dbReference type="NCBI Taxonomy" id="1121950"/>
    <lineage>
        <taxon>Bacteria</taxon>
        <taxon>Bacillati</taxon>
        <taxon>Bacillota</taxon>
        <taxon>Clostridia</taxon>
        <taxon>Lachnospirales</taxon>
        <taxon>Lachnospiraceae</taxon>
        <taxon>Hespellia</taxon>
    </lineage>
</organism>
<dbReference type="GO" id="GO:0006355">
    <property type="term" value="P:regulation of DNA-templated transcription"/>
    <property type="evidence" value="ECO:0007669"/>
    <property type="project" value="InterPro"/>
</dbReference>
<protein>
    <recommendedName>
        <fullName evidence="1">Stage 0 sporulation protein A homolog</fullName>
    </recommendedName>
</protein>
<reference evidence="10 11" key="1">
    <citation type="submission" date="2016-11" db="EMBL/GenBank/DDBJ databases">
        <authorList>
            <person name="Jaros S."/>
            <person name="Januszkiewicz K."/>
            <person name="Wedrychowicz H."/>
        </authorList>
    </citation>
    <scope>NUCLEOTIDE SEQUENCE [LARGE SCALE GENOMIC DNA]</scope>
    <source>
        <strain evidence="10 11">DSM 15480</strain>
    </source>
</reference>
<evidence type="ECO:0000256" key="1">
    <source>
        <dbReference type="ARBA" id="ARBA00018672"/>
    </source>
</evidence>
<feature type="DNA-binding region" description="OmpR/PhoB-type" evidence="7">
    <location>
        <begin position="128"/>
        <end position="228"/>
    </location>
</feature>
<keyword evidence="11" id="KW-1185">Reference proteome</keyword>
<dbReference type="EMBL" id="FQZY01000073">
    <property type="protein sequence ID" value="SHK69139.1"/>
    <property type="molecule type" value="Genomic_DNA"/>
</dbReference>
<dbReference type="GO" id="GO:0005829">
    <property type="term" value="C:cytosol"/>
    <property type="evidence" value="ECO:0007669"/>
    <property type="project" value="TreeGrafter"/>
</dbReference>
<dbReference type="CDD" id="cd17574">
    <property type="entry name" value="REC_OmpR"/>
    <property type="match status" value="1"/>
</dbReference>
<dbReference type="Pfam" id="PF00486">
    <property type="entry name" value="Trans_reg_C"/>
    <property type="match status" value="1"/>
</dbReference>
<dbReference type="Proteomes" id="UP000184301">
    <property type="component" value="Unassembled WGS sequence"/>
</dbReference>
<keyword evidence="6" id="KW-0597">Phosphoprotein</keyword>
<dbReference type="GO" id="GO:0000976">
    <property type="term" value="F:transcription cis-regulatory region binding"/>
    <property type="evidence" value="ECO:0007669"/>
    <property type="project" value="TreeGrafter"/>
</dbReference>
<feature type="domain" description="OmpR/PhoB-type" evidence="9">
    <location>
        <begin position="128"/>
        <end position="228"/>
    </location>
</feature>
<dbReference type="Pfam" id="PF00072">
    <property type="entry name" value="Response_reg"/>
    <property type="match status" value="1"/>
</dbReference>
<dbReference type="InterPro" id="IPR011006">
    <property type="entry name" value="CheY-like_superfamily"/>
</dbReference>
<keyword evidence="2" id="KW-0805">Transcription regulation</keyword>
<dbReference type="PANTHER" id="PTHR48111">
    <property type="entry name" value="REGULATOR OF RPOS"/>
    <property type="match status" value="1"/>
</dbReference>